<dbReference type="EMBL" id="MT038418">
    <property type="protein sequence ID" value="QKE42649.1"/>
    <property type="molecule type" value="Genomic_DNA"/>
</dbReference>
<reference evidence="2" key="1">
    <citation type="journal article" date="2020" name="Mitochondrial DNA Part B Resour">
        <title>The complete mitochondrial genome of Japanese spear lobster Linuparus trigonus (Von Siebold, 1824).</title>
        <authorList>
            <person name="Liu H."/>
            <person name="Yang M."/>
            <person name="He Y."/>
        </authorList>
    </citation>
    <scope>NUCLEOTIDE SEQUENCE</scope>
</reference>
<evidence type="ECO:0000313" key="2">
    <source>
        <dbReference type="EMBL" id="QKE42649.1"/>
    </source>
</evidence>
<organism evidence="2">
    <name type="scientific">Linuparus trigonus</name>
    <dbReference type="NCBI Taxonomy" id="198218"/>
    <lineage>
        <taxon>Eukaryota</taxon>
        <taxon>Metazoa</taxon>
        <taxon>Ecdysozoa</taxon>
        <taxon>Arthropoda</taxon>
        <taxon>Crustacea</taxon>
        <taxon>Multicrustacea</taxon>
        <taxon>Malacostraca</taxon>
        <taxon>Eumalacostraca</taxon>
        <taxon>Eucarida</taxon>
        <taxon>Decapoda</taxon>
        <taxon>Pleocyemata</taxon>
        <taxon>Achelata</taxon>
        <taxon>Palinuroidea</taxon>
        <taxon>Palinuridae</taxon>
        <taxon>Linuparus</taxon>
    </lineage>
</organism>
<keyword evidence="2" id="KW-0496">Mitochondrion</keyword>
<sequence length="52" mass="6196">MPQMSPLFWLGLFILFISSLAYFCIVSYFIPVVQKTNQHLMNNLVSQKSWKW</sequence>
<accession>A0A7D3U8Y9</accession>
<evidence type="ECO:0000256" key="1">
    <source>
        <dbReference type="SAM" id="Phobius"/>
    </source>
</evidence>
<geneLocation type="mitochondrion" evidence="2"/>
<keyword evidence="1" id="KW-0472">Membrane</keyword>
<feature type="transmembrane region" description="Helical" evidence="1">
    <location>
        <begin position="7"/>
        <end position="30"/>
    </location>
</feature>
<keyword evidence="1" id="KW-1133">Transmembrane helix</keyword>
<dbReference type="CTD" id="4509"/>
<dbReference type="GeneID" id="55754464"/>
<gene>
    <name evidence="2" type="primary">ATP8</name>
</gene>
<name>A0A7D3U8Y9_9EUCA</name>
<dbReference type="RefSeq" id="YP_009865011.1">
    <property type="nucleotide sequence ID" value="NC_049031.1"/>
</dbReference>
<proteinExistence type="predicted"/>
<keyword evidence="1" id="KW-0812">Transmembrane</keyword>
<protein>
    <submittedName>
        <fullName evidence="2">ATP synthase F0 subunit 8</fullName>
    </submittedName>
</protein>
<dbReference type="AlphaFoldDB" id="A0A7D3U8Y9"/>